<name>A0A1X7U641_AMPQE</name>
<reference evidence="5" key="1">
    <citation type="journal article" date="2010" name="Nature">
        <title>The Amphimedon queenslandica genome and the evolution of animal complexity.</title>
        <authorList>
            <person name="Srivastava M."/>
            <person name="Simakov O."/>
            <person name="Chapman J."/>
            <person name="Fahey B."/>
            <person name="Gauthier M.E."/>
            <person name="Mitros T."/>
            <person name="Richards G.S."/>
            <person name="Conaco C."/>
            <person name="Dacre M."/>
            <person name="Hellsten U."/>
            <person name="Larroux C."/>
            <person name="Putnam N.H."/>
            <person name="Stanke M."/>
            <person name="Adamska M."/>
            <person name="Darling A."/>
            <person name="Degnan S.M."/>
            <person name="Oakley T.H."/>
            <person name="Plachetzki D.C."/>
            <person name="Zhai Y."/>
            <person name="Adamski M."/>
            <person name="Calcino A."/>
            <person name="Cummins S.F."/>
            <person name="Goodstein D.M."/>
            <person name="Harris C."/>
            <person name="Jackson D.J."/>
            <person name="Leys S.P."/>
            <person name="Shu S."/>
            <person name="Woodcroft B.J."/>
            <person name="Vervoort M."/>
            <person name="Kosik K.S."/>
            <person name="Manning G."/>
            <person name="Degnan B.M."/>
            <person name="Rokhsar D.S."/>
        </authorList>
    </citation>
    <scope>NUCLEOTIDE SEQUENCE [LARGE SCALE GENOMIC DNA]</scope>
</reference>
<dbReference type="AlphaFoldDB" id="A0A1X7U641"/>
<accession>A0A1X7U641</accession>
<dbReference type="GO" id="GO:0005680">
    <property type="term" value="C:anaphase-promoting complex"/>
    <property type="evidence" value="ECO:0007669"/>
    <property type="project" value="TreeGrafter"/>
</dbReference>
<feature type="repeat" description="TPR" evidence="2">
    <location>
        <begin position="467"/>
        <end position="500"/>
    </location>
</feature>
<evidence type="ECO:0000256" key="1">
    <source>
        <dbReference type="ARBA" id="ARBA00022803"/>
    </source>
</evidence>
<dbReference type="OrthoDB" id="308440at2759"/>
<dbReference type="EnsemblMetazoa" id="XM_020000418.1">
    <property type="protein sequence ID" value="XP_019855977.1"/>
    <property type="gene ID" value="LOC105313883"/>
</dbReference>
<dbReference type="InterPro" id="IPR011990">
    <property type="entry name" value="TPR-like_helical_dom_sf"/>
</dbReference>
<dbReference type="KEGG" id="aqu:105313883"/>
<sequence length="587" mass="66040">MEAVDFSLLMDQLHSLNQLGLDKSAQLLADMLVFNCSIKNRFLLASYGDSLYNDEQYNRALHYYRQALTAEAGSQSDSDIKNVSEGRIQWSIYKCYLKLRQYDDAIHALLSVPVKQRTIQIELALAKLYQNFKKDNNNAVMYYRMVLMKCPFALEAVTALLSLGVSLAQLVAIFRQHSPSLSSYNWLSVWLKAQENISLYQYADALRDFETLNKSGFTLSPENNSQIGWIMSKLLKKSQAIELFKKACVQDPYVINYMDTFGRLLSSKSSNPTNSKLADQLLAVSSLHPQPLVVKIWSLLRTQKRSNATHVQILIQKINNIMSSLEAGKSEKSYLLGTISLSRQKYEEAIVSYQEAIRIDPSFFEAYESLLRCYLICRGYRAAFSTMSSAVKSIKIPSQQLYLEAIVLASKPGTEAKAIKCLENAVKLDKTFDRATIALCHSLTQSTQTVPKAIEMLKDILKVHQSAPLYYELAKCYELLKHFVEALENYEISVRMDPDFNDAVSSLLSLQEKMSSGDTLMEFEREGERGGGDENEPAEAKENLSDILFGQVGEGTPAASRDLGGDVSAFPVLDFGEEEEEEGEGDY</sequence>
<dbReference type="Pfam" id="PF13414">
    <property type="entry name" value="TPR_11"/>
    <property type="match status" value="1"/>
</dbReference>
<dbReference type="GO" id="GO:0016567">
    <property type="term" value="P:protein ubiquitination"/>
    <property type="evidence" value="ECO:0007669"/>
    <property type="project" value="TreeGrafter"/>
</dbReference>
<evidence type="ECO:0000256" key="2">
    <source>
        <dbReference type="PROSITE-ProRule" id="PRU00339"/>
    </source>
</evidence>
<dbReference type="Gene3D" id="1.25.40.10">
    <property type="entry name" value="Tetratricopeptide repeat domain"/>
    <property type="match status" value="4"/>
</dbReference>
<dbReference type="EnsemblMetazoa" id="Aqu2.1.23220_001">
    <property type="protein sequence ID" value="Aqu2.1.23220_001"/>
    <property type="gene ID" value="Aqu2.1.23220"/>
</dbReference>
<feature type="compositionally biased region" description="Acidic residues" evidence="3">
    <location>
        <begin position="575"/>
        <end position="587"/>
    </location>
</feature>
<evidence type="ECO:0008006" key="6">
    <source>
        <dbReference type="Google" id="ProtNLM"/>
    </source>
</evidence>
<feature type="compositionally biased region" description="Basic and acidic residues" evidence="3">
    <location>
        <begin position="524"/>
        <end position="544"/>
    </location>
</feature>
<evidence type="ECO:0000256" key="3">
    <source>
        <dbReference type="SAM" id="MobiDB-lite"/>
    </source>
</evidence>
<organism evidence="4">
    <name type="scientific">Amphimedon queenslandica</name>
    <name type="common">Sponge</name>
    <dbReference type="NCBI Taxonomy" id="400682"/>
    <lineage>
        <taxon>Eukaryota</taxon>
        <taxon>Metazoa</taxon>
        <taxon>Porifera</taxon>
        <taxon>Demospongiae</taxon>
        <taxon>Heteroscleromorpha</taxon>
        <taxon>Haplosclerida</taxon>
        <taxon>Niphatidae</taxon>
        <taxon>Amphimedon</taxon>
    </lineage>
</organism>
<dbReference type="PANTHER" id="PTHR12558">
    <property type="entry name" value="CELL DIVISION CYCLE 16,23,27"/>
    <property type="match status" value="1"/>
</dbReference>
<feature type="region of interest" description="Disordered" evidence="3">
    <location>
        <begin position="524"/>
        <end position="587"/>
    </location>
</feature>
<dbReference type="SMART" id="SM00028">
    <property type="entry name" value="TPR"/>
    <property type="match status" value="3"/>
</dbReference>
<dbReference type="GO" id="GO:0045842">
    <property type="term" value="P:positive regulation of mitotic metaphase/anaphase transition"/>
    <property type="evidence" value="ECO:0007669"/>
    <property type="project" value="TreeGrafter"/>
</dbReference>
<dbReference type="STRING" id="400682.A0A1X7U641"/>
<proteinExistence type="predicted"/>
<evidence type="ECO:0000313" key="4">
    <source>
        <dbReference type="EnsemblMetazoa" id="Aqu2.1.23220_001"/>
    </source>
</evidence>
<gene>
    <name evidence="4" type="primary">105313883</name>
</gene>
<dbReference type="Proteomes" id="UP000007879">
    <property type="component" value="Unassembled WGS sequence"/>
</dbReference>
<protein>
    <recommendedName>
        <fullName evidence="6">Anaphase-promoting complex subunit 7</fullName>
    </recommendedName>
</protein>
<dbReference type="eggNOG" id="KOG1174">
    <property type="taxonomic scope" value="Eukaryota"/>
</dbReference>
<feature type="repeat" description="TPR" evidence="2">
    <location>
        <begin position="330"/>
        <end position="363"/>
    </location>
</feature>
<dbReference type="PANTHER" id="PTHR12558:SF36">
    <property type="entry name" value="ANAPHASE-PROMOTING COMPLEX SUBUNIT 7"/>
    <property type="match status" value="1"/>
</dbReference>
<dbReference type="InterPro" id="IPR019734">
    <property type="entry name" value="TPR_rpt"/>
</dbReference>
<reference evidence="4" key="2">
    <citation type="submission" date="2017-05" db="UniProtKB">
        <authorList>
            <consortium name="EnsemblMetazoa"/>
        </authorList>
    </citation>
    <scope>IDENTIFICATION</scope>
</reference>
<keyword evidence="5" id="KW-1185">Reference proteome</keyword>
<dbReference type="PROSITE" id="PS50005">
    <property type="entry name" value="TPR"/>
    <property type="match status" value="2"/>
</dbReference>
<keyword evidence="1 2" id="KW-0802">TPR repeat</keyword>
<dbReference type="GO" id="GO:0051301">
    <property type="term" value="P:cell division"/>
    <property type="evidence" value="ECO:0007669"/>
    <property type="project" value="TreeGrafter"/>
</dbReference>
<dbReference type="SUPFAM" id="SSF48452">
    <property type="entry name" value="TPR-like"/>
    <property type="match status" value="2"/>
</dbReference>
<evidence type="ECO:0000313" key="5">
    <source>
        <dbReference type="Proteomes" id="UP000007879"/>
    </source>
</evidence>
<dbReference type="InParanoid" id="A0A1X7U641"/>